<dbReference type="Gene3D" id="3.30.1180.20">
    <property type="entry name" value="Dihydroxyacetone kinase, domain 2"/>
    <property type="match status" value="1"/>
</dbReference>
<evidence type="ECO:0000256" key="4">
    <source>
        <dbReference type="ARBA" id="ARBA00022840"/>
    </source>
</evidence>
<dbReference type="Gene3D" id="3.40.50.10440">
    <property type="entry name" value="Dihydroxyacetone kinase, domain 1"/>
    <property type="match status" value="1"/>
</dbReference>
<dbReference type="PANTHER" id="PTHR28629:SF4">
    <property type="entry name" value="TRIOKINASE_FMN CYCLASE"/>
    <property type="match status" value="1"/>
</dbReference>
<dbReference type="RefSeq" id="WP_260652341.1">
    <property type="nucleotide sequence ID" value="NZ_CP104275.1"/>
</dbReference>
<evidence type="ECO:0000256" key="3">
    <source>
        <dbReference type="ARBA" id="ARBA00022777"/>
    </source>
</evidence>
<evidence type="ECO:0000256" key="1">
    <source>
        <dbReference type="ARBA" id="ARBA00022679"/>
    </source>
</evidence>
<evidence type="ECO:0000313" key="7">
    <source>
        <dbReference type="EMBL" id="UWX97080.1"/>
    </source>
</evidence>
<protein>
    <submittedName>
        <fullName evidence="7">Dihydroxyacetone kinase family protein</fullName>
    </submittedName>
</protein>
<dbReference type="PROSITE" id="PS51481">
    <property type="entry name" value="DHAK"/>
    <property type="match status" value="1"/>
</dbReference>
<gene>
    <name evidence="7" type="ORF">N2K95_15885</name>
</gene>
<dbReference type="InterPro" id="IPR050861">
    <property type="entry name" value="Dihydroxyacetone_Kinase"/>
</dbReference>
<accession>A0ABY5YTU4</accession>
<dbReference type="EMBL" id="CP104275">
    <property type="protein sequence ID" value="UWX97080.1"/>
    <property type="molecule type" value="Genomic_DNA"/>
</dbReference>
<dbReference type="Pfam" id="PF02733">
    <property type="entry name" value="Dak1"/>
    <property type="match status" value="1"/>
</dbReference>
<name>A0ABY5YTU4_9MICC</name>
<reference evidence="7" key="1">
    <citation type="submission" date="2022-09" db="EMBL/GenBank/DDBJ databases">
        <title>Novel species in genus Arthrobacter.</title>
        <authorList>
            <person name="Liu Y."/>
        </authorList>
    </citation>
    <scope>NUCLEOTIDE SEQUENCE</scope>
    <source>
        <strain evidence="7">Zg-Y815</strain>
    </source>
</reference>
<evidence type="ECO:0000313" key="8">
    <source>
        <dbReference type="Proteomes" id="UP001059859"/>
    </source>
</evidence>
<keyword evidence="4" id="KW-0067">ATP-binding</keyword>
<organism evidence="7 8">
    <name type="scientific">Arthrobacter zhaoxinii</name>
    <dbReference type="NCBI Taxonomy" id="2964616"/>
    <lineage>
        <taxon>Bacteria</taxon>
        <taxon>Bacillati</taxon>
        <taxon>Actinomycetota</taxon>
        <taxon>Actinomycetes</taxon>
        <taxon>Micrococcales</taxon>
        <taxon>Micrococcaceae</taxon>
        <taxon>Arthrobacter</taxon>
    </lineage>
</organism>
<keyword evidence="1" id="KW-0808">Transferase</keyword>
<evidence type="ECO:0000259" key="5">
    <source>
        <dbReference type="PROSITE" id="PS51480"/>
    </source>
</evidence>
<dbReference type="Gene3D" id="1.25.40.340">
    <property type="match status" value="1"/>
</dbReference>
<evidence type="ECO:0000256" key="2">
    <source>
        <dbReference type="ARBA" id="ARBA00022741"/>
    </source>
</evidence>
<feature type="domain" description="DhaL" evidence="5">
    <location>
        <begin position="367"/>
        <end position="569"/>
    </location>
</feature>
<dbReference type="InterPro" id="IPR036117">
    <property type="entry name" value="DhaL_dom_sf"/>
</dbReference>
<keyword evidence="3 7" id="KW-0418">Kinase</keyword>
<dbReference type="InterPro" id="IPR004007">
    <property type="entry name" value="DhaL_dom"/>
</dbReference>
<dbReference type="PANTHER" id="PTHR28629">
    <property type="entry name" value="TRIOKINASE/FMN CYCLASE"/>
    <property type="match status" value="1"/>
</dbReference>
<dbReference type="PROSITE" id="PS51480">
    <property type="entry name" value="DHAL"/>
    <property type="match status" value="1"/>
</dbReference>
<dbReference type="SMART" id="SM01120">
    <property type="entry name" value="Dak2"/>
    <property type="match status" value="1"/>
</dbReference>
<dbReference type="SUPFAM" id="SSF101473">
    <property type="entry name" value="DhaL-like"/>
    <property type="match status" value="1"/>
</dbReference>
<dbReference type="SUPFAM" id="SSF82549">
    <property type="entry name" value="DAK1/DegV-like"/>
    <property type="match status" value="1"/>
</dbReference>
<dbReference type="GO" id="GO:0016301">
    <property type="term" value="F:kinase activity"/>
    <property type="evidence" value="ECO:0007669"/>
    <property type="project" value="UniProtKB-KW"/>
</dbReference>
<feature type="domain" description="DhaK" evidence="6">
    <location>
        <begin position="7"/>
        <end position="331"/>
    </location>
</feature>
<dbReference type="NCBIfam" id="NF011049">
    <property type="entry name" value="PRK14479.1"/>
    <property type="match status" value="1"/>
</dbReference>
<keyword evidence="2" id="KW-0547">Nucleotide-binding</keyword>
<dbReference type="Pfam" id="PF02734">
    <property type="entry name" value="Dak2"/>
    <property type="match status" value="1"/>
</dbReference>
<dbReference type="InterPro" id="IPR004006">
    <property type="entry name" value="DhaK_dom"/>
</dbReference>
<keyword evidence="8" id="KW-1185">Reference proteome</keyword>
<dbReference type="Proteomes" id="UP001059859">
    <property type="component" value="Chromosome"/>
</dbReference>
<sequence length="582" mass="59821">MTYLVNDPADFATDALRGYVAAHPRHVTMAHGGVVRSSETPKGQPALVIGGGSGHYPAFAGWVGPGMGHGAPCGNIFSSPSASQVYSVARSAENGGGVVLGFGNYAGDVLHFGQAAEKLRAEGVDVRIVRVSDDIASGAAGEHRERRGIAGDLVVFKIAGAAIEAGADLDDAERVAWKANDATRSFGVAFKGCTLPGAAGALFDVPVGEMGIGLGIHGEPGIREVPMGTAEEVADLLVDGVLEEEPERTPEGYRGRVAVLLNGLGTVKYEELFVVYGRVAERLAAAGLTVVAPEVGEHVTSLDMAGLSLTIVFLDDELEKYWLAPADTPAFRREAPDLTPRPERTGVHVPGEEAIPVSAPGSRELAGRVVQALEVIRSTTSEHEEYFGRLDAVAGDGDHGQGMAYGSRGAAKSGRAAAEQGAGARTVLIHAGEAWAEEAGGTSGALWGAALTAAGGVFTDARGIDPAEVVRAIIAGIEAVLRIGGAQPGDKTMVDAALPFRDTLLAEFERSSDLAGSMKKAAGAAREAAQATAQITARRGRSRVLGEKSRGTPDPGAVSFAVLMDALGDFFGSPAAVPGELP</sequence>
<evidence type="ECO:0000259" key="6">
    <source>
        <dbReference type="PROSITE" id="PS51481"/>
    </source>
</evidence>
<proteinExistence type="predicted"/>